<feature type="chain" id="PRO_5036192084" evidence="2">
    <location>
        <begin position="22"/>
        <end position="143"/>
    </location>
</feature>
<dbReference type="EMBL" id="HBGJ01043597">
    <property type="protein sequence ID" value="CAD9269017.1"/>
    <property type="molecule type" value="Transcribed_RNA"/>
</dbReference>
<feature type="compositionally biased region" description="Basic and acidic residues" evidence="1">
    <location>
        <begin position="27"/>
        <end position="38"/>
    </location>
</feature>
<sequence length="143" mass="16285">MLLFVDVVVVVVNVLLDVDDAVPDAHEAPRARHDEQADARPVVGEGHLDGERHGDDEEVEHLERVSEEVAPIDCDEERVFEQEERQDANGDIHERVLHLWGCRASRGALLKRMWAGGNLYVRLPRCDCRSPRRPLPLRARRGM</sequence>
<accession>A0A6U4LED7</accession>
<organism evidence="3">
    <name type="scientific">Phaeomonas parva</name>
    <dbReference type="NCBI Taxonomy" id="124430"/>
    <lineage>
        <taxon>Eukaryota</taxon>
        <taxon>Sar</taxon>
        <taxon>Stramenopiles</taxon>
        <taxon>Ochrophyta</taxon>
        <taxon>Pinguiophyceae</taxon>
        <taxon>Pinguiochrysidales</taxon>
        <taxon>Pinguiochrysidaceae</taxon>
        <taxon>Phaeomonas</taxon>
    </lineage>
</organism>
<feature type="compositionally biased region" description="Basic and acidic residues" evidence="1">
    <location>
        <begin position="46"/>
        <end position="66"/>
    </location>
</feature>
<proteinExistence type="predicted"/>
<dbReference type="EMBL" id="HBGJ01043596">
    <property type="protein sequence ID" value="CAD9269016.1"/>
    <property type="molecule type" value="Transcribed_RNA"/>
</dbReference>
<keyword evidence="2" id="KW-0732">Signal</keyword>
<evidence type="ECO:0000256" key="2">
    <source>
        <dbReference type="SAM" id="SignalP"/>
    </source>
</evidence>
<dbReference type="AlphaFoldDB" id="A0A6U4LED7"/>
<feature type="region of interest" description="Disordered" evidence="1">
    <location>
        <begin position="27"/>
        <end position="66"/>
    </location>
</feature>
<evidence type="ECO:0000256" key="1">
    <source>
        <dbReference type="SAM" id="MobiDB-lite"/>
    </source>
</evidence>
<feature type="signal peptide" evidence="2">
    <location>
        <begin position="1"/>
        <end position="21"/>
    </location>
</feature>
<reference evidence="3" key="1">
    <citation type="submission" date="2021-01" db="EMBL/GenBank/DDBJ databases">
        <authorList>
            <person name="Corre E."/>
            <person name="Pelletier E."/>
            <person name="Niang G."/>
            <person name="Scheremetjew M."/>
            <person name="Finn R."/>
            <person name="Kale V."/>
            <person name="Holt S."/>
            <person name="Cochrane G."/>
            <person name="Meng A."/>
            <person name="Brown T."/>
            <person name="Cohen L."/>
        </authorList>
    </citation>
    <scope>NUCLEOTIDE SEQUENCE</scope>
    <source>
        <strain evidence="3">CCMP2877</strain>
    </source>
</reference>
<name>A0A6U4LED7_9STRA</name>
<evidence type="ECO:0000313" key="4">
    <source>
        <dbReference type="EMBL" id="CAD9269017.1"/>
    </source>
</evidence>
<evidence type="ECO:0000313" key="3">
    <source>
        <dbReference type="EMBL" id="CAD9269016.1"/>
    </source>
</evidence>
<protein>
    <submittedName>
        <fullName evidence="3">Uncharacterized protein</fullName>
    </submittedName>
</protein>
<gene>
    <name evidence="3" type="ORF">PPAR1163_LOCUS27453</name>
    <name evidence="4" type="ORF">PPAR1163_LOCUS27454</name>
</gene>